<evidence type="ECO:0000313" key="4">
    <source>
        <dbReference type="Proteomes" id="UP000239710"/>
    </source>
</evidence>
<accession>A0A1C3NQ35</accession>
<evidence type="ECO:0000313" key="3">
    <source>
        <dbReference type="Proteomes" id="UP000092503"/>
    </source>
</evidence>
<protein>
    <submittedName>
        <fullName evidence="2">Immunity protein 32</fullName>
    </submittedName>
</protein>
<dbReference type="RefSeq" id="WP_065469704.1">
    <property type="nucleotide sequence ID" value="NZ_FLTX01000054.1"/>
</dbReference>
<proteinExistence type="predicted"/>
<keyword evidence="4" id="KW-1185">Reference proteome</keyword>
<reference evidence="1 4" key="2">
    <citation type="submission" date="2016-08" db="EMBL/GenBank/DDBJ databases">
        <title>Evolution of the type three secretion system and type three effector repertoires in Xanthomonas.</title>
        <authorList>
            <person name="Merda D."/>
            <person name="Briand M."/>
            <person name="Bosis E."/>
            <person name="Rousseau C."/>
            <person name="Portier P."/>
            <person name="Jacques M.-A."/>
            <person name="Fischer-Le Saux M."/>
        </authorList>
    </citation>
    <scope>NUCLEOTIDE SEQUENCE [LARGE SCALE GENOMIC DNA]</scope>
    <source>
        <strain evidence="1 4">CFBP1976</strain>
    </source>
</reference>
<name>A0A1C3NQ35_9XANT</name>
<evidence type="ECO:0000313" key="1">
    <source>
        <dbReference type="EMBL" id="PPV05554.1"/>
    </source>
</evidence>
<reference evidence="2 3" key="1">
    <citation type="submission" date="2016-06" db="EMBL/GenBank/DDBJ databases">
        <authorList>
            <person name="Kjaerup R.B."/>
            <person name="Dalgaard T.S."/>
            <person name="Juul-Madsen H.R."/>
        </authorList>
    </citation>
    <scope>NUCLEOTIDE SEQUENCE [LARGE SCALE GENOMIC DNA]</scope>
    <source>
        <strain evidence="2">LMG947</strain>
    </source>
</reference>
<dbReference type="Proteomes" id="UP000239710">
    <property type="component" value="Unassembled WGS sequence"/>
</dbReference>
<dbReference type="AlphaFoldDB" id="A0A1C3NQ35"/>
<organism evidence="2 3">
    <name type="scientific">Xanthomonas bromi</name>
    <dbReference type="NCBI Taxonomy" id="56449"/>
    <lineage>
        <taxon>Bacteria</taxon>
        <taxon>Pseudomonadati</taxon>
        <taxon>Pseudomonadota</taxon>
        <taxon>Gammaproteobacteria</taxon>
        <taxon>Lysobacterales</taxon>
        <taxon>Lysobacteraceae</taxon>
        <taxon>Xanthomonas</taxon>
    </lineage>
</organism>
<dbReference type="Proteomes" id="UP000092503">
    <property type="component" value="Unassembled WGS sequence"/>
</dbReference>
<dbReference type="EMBL" id="FLTX01000054">
    <property type="protein sequence ID" value="SBV52502.1"/>
    <property type="molecule type" value="Genomic_DNA"/>
</dbReference>
<sequence>MNFTMVCRFPSQSLTAEETYEEAARWVKRLTEVGPEFRDWWANPLSPEDHFVAFSDRPAIVSRLRGENDDIGEESSDASPGAGNGILLTNAGNEKDWAKKGKVSLSIEPSAGDLRFGISGAEKLYASPVDIAWPLLKALVSDSRVTLAQTNVKQRVNNELLLYSVDRAPFPHREFLGWMGYLPHVLNSQQVPDAARLERLRSGTLILSTPLLDLSDPQAIKQANQVEMSLVDLDLLPVIDPDLM</sequence>
<dbReference type="STRING" id="56449.XBLMG947_3298"/>
<gene>
    <name evidence="2" type="ORF">XBLMG947_3298</name>
    <name evidence="1" type="ORF">XbrCFBP1976_16755</name>
</gene>
<evidence type="ECO:0000313" key="2">
    <source>
        <dbReference type="EMBL" id="SBV52502.1"/>
    </source>
</evidence>
<dbReference type="OrthoDB" id="6040834at2"/>
<dbReference type="EMBL" id="MDCE01000027">
    <property type="protein sequence ID" value="PPV05554.1"/>
    <property type="molecule type" value="Genomic_DNA"/>
</dbReference>